<gene>
    <name evidence="2" type="ORF">ACFSKO_15085</name>
</gene>
<organism evidence="2 3">
    <name type="scientific">Kiloniella antarctica</name>
    <dbReference type="NCBI Taxonomy" id="1550907"/>
    <lineage>
        <taxon>Bacteria</taxon>
        <taxon>Pseudomonadati</taxon>
        <taxon>Pseudomonadota</taxon>
        <taxon>Alphaproteobacteria</taxon>
        <taxon>Rhodospirillales</taxon>
        <taxon>Kiloniellaceae</taxon>
        <taxon>Kiloniella</taxon>
    </lineage>
</organism>
<dbReference type="EMBL" id="JBHUII010000008">
    <property type="protein sequence ID" value="MFD2206951.1"/>
    <property type="molecule type" value="Genomic_DNA"/>
</dbReference>
<name>A0ABW5BN71_9PROT</name>
<proteinExistence type="predicted"/>
<feature type="domain" description="Glyoxalase-like" evidence="1">
    <location>
        <begin position="8"/>
        <end position="87"/>
    </location>
</feature>
<dbReference type="RefSeq" id="WP_380253092.1">
    <property type="nucleotide sequence ID" value="NZ_JBHUII010000008.1"/>
</dbReference>
<sequence>MSSSPIDIDHIFIFVDPLPNEDPVEALRMQQAGFIESYRRDHPGQGTTNICYCFDNAYLELLWVNDEQALRRAPISNTRLADRAQWKTNNSSPFGIALRSNFPFETWDYCPPYLPEGMSIPVAQSSLDPEQPFIFKSPGGKRPDVWSKEKPVARQNSEKFKEIVGIELDIPCAFETTPDLLELSRIGLISLDQNAPAHAMRLTLSTSENDVTHCLELPSCLLIAAA</sequence>
<accession>A0ABW5BN71</accession>
<protein>
    <submittedName>
        <fullName evidence="2">VOC family protein</fullName>
    </submittedName>
</protein>
<dbReference type="Gene3D" id="3.10.180.10">
    <property type="entry name" value="2,3-Dihydroxybiphenyl 1,2-Dioxygenase, domain 1"/>
    <property type="match status" value="1"/>
</dbReference>
<dbReference type="InterPro" id="IPR029068">
    <property type="entry name" value="Glyas_Bleomycin-R_OHBP_Dase"/>
</dbReference>
<evidence type="ECO:0000259" key="1">
    <source>
        <dbReference type="Pfam" id="PF13468"/>
    </source>
</evidence>
<comment type="caution">
    <text evidence="2">The sequence shown here is derived from an EMBL/GenBank/DDBJ whole genome shotgun (WGS) entry which is preliminary data.</text>
</comment>
<dbReference type="Proteomes" id="UP001597294">
    <property type="component" value="Unassembled WGS sequence"/>
</dbReference>
<evidence type="ECO:0000313" key="3">
    <source>
        <dbReference type="Proteomes" id="UP001597294"/>
    </source>
</evidence>
<keyword evidence="3" id="KW-1185">Reference proteome</keyword>
<dbReference type="Pfam" id="PF13468">
    <property type="entry name" value="Glyoxalase_3"/>
    <property type="match status" value="1"/>
</dbReference>
<evidence type="ECO:0000313" key="2">
    <source>
        <dbReference type="EMBL" id="MFD2206951.1"/>
    </source>
</evidence>
<dbReference type="InterPro" id="IPR025870">
    <property type="entry name" value="Glyoxalase-like_dom"/>
</dbReference>
<reference evidence="3" key="1">
    <citation type="journal article" date="2019" name="Int. J. Syst. Evol. Microbiol.">
        <title>The Global Catalogue of Microorganisms (GCM) 10K type strain sequencing project: providing services to taxonomists for standard genome sequencing and annotation.</title>
        <authorList>
            <consortium name="The Broad Institute Genomics Platform"/>
            <consortium name="The Broad Institute Genome Sequencing Center for Infectious Disease"/>
            <person name="Wu L."/>
            <person name="Ma J."/>
        </authorList>
    </citation>
    <scope>NUCLEOTIDE SEQUENCE [LARGE SCALE GENOMIC DNA]</scope>
    <source>
        <strain evidence="3">CGMCC 4.7192</strain>
    </source>
</reference>